<organism evidence="2">
    <name type="scientific">Colletotrichum fructicola (strain Nara gc5)</name>
    <name type="common">Anthracnose fungus</name>
    <name type="synonym">Colletotrichum gloeosporioides (strain Nara gc5)</name>
    <dbReference type="NCBI Taxonomy" id="1213859"/>
    <lineage>
        <taxon>Eukaryota</taxon>
        <taxon>Fungi</taxon>
        <taxon>Dikarya</taxon>
        <taxon>Ascomycota</taxon>
        <taxon>Pezizomycotina</taxon>
        <taxon>Sordariomycetes</taxon>
        <taxon>Hypocreomycetidae</taxon>
        <taxon>Glomerellales</taxon>
        <taxon>Glomerellaceae</taxon>
        <taxon>Colletotrichum</taxon>
        <taxon>Colletotrichum gloeosporioides species complex</taxon>
    </lineage>
</organism>
<dbReference type="AlphaFoldDB" id="L2G186"/>
<accession>L2G186</accession>
<dbReference type="STRING" id="1213859.L2G186"/>
<protein>
    <submittedName>
        <fullName evidence="2">RNA polymerase ii mediator complex component</fullName>
    </submittedName>
</protein>
<dbReference type="HOGENOM" id="CLU_024655_0_0_1"/>
<name>L2G186_COLFN</name>
<evidence type="ECO:0000256" key="1">
    <source>
        <dbReference type="SAM" id="MobiDB-lite"/>
    </source>
</evidence>
<dbReference type="EMBL" id="KB020734">
    <property type="protein sequence ID" value="ELA31778.1"/>
    <property type="molecule type" value="Genomic_DNA"/>
</dbReference>
<sequence length="460" mass="50112">MNVIALQVEGIDALADTFFASDQAAEVPSTLSLEIDHNLEASSSSSITNPNQSNSESSPNQLSPTVERLSWFLNSPSWAIAYHYHPPGSPAVFTNFVRGLQDWLVRFLRKGHNPFIHRNLYTESSMPRCLQDAYAAIAIAQNVTPDNEHVVDATSATYILDLIASHSAAEPAFSLLTTREHLARTQALLIHLLLSLFSPSISRRAKAESLIDTLRLWAQQLWESAALDATSSSVCSNTLSLPEDAGADTTDMVQNLYRAFVLSESIRRTYLLTSIATGVYGALKATWSETCGGDICITARAELWDAPSSARWESSARKADPLFLHSLHGQSLVERGIPAAEVDEFARLLFTVMWGLEKVERWVVRTPIFPTGNRNRPLYAAGFSFTSVEAAANREVAAPCSGERNVKRAMVLTMALLIENTPSVATSPGCTATDMMGKPCLSSLLCNSCANMKLAALETA</sequence>
<gene>
    <name evidence="2" type="ORF">CGGC5_8098</name>
</gene>
<reference evidence="2" key="1">
    <citation type="submission" date="2012-08" db="EMBL/GenBank/DDBJ databases">
        <title>Genome analysis of Colletotrichum orbiculare and Colletotrichum fructicola.</title>
        <authorList>
            <person name="Gan P.H.P."/>
            <person name="Ikeda K."/>
            <person name="Irieda H."/>
            <person name="Narusaka M."/>
            <person name="O'Connell R.J."/>
            <person name="Narusaka Y."/>
            <person name="Takano Y."/>
            <person name="Kubo Y."/>
            <person name="Shirasu K."/>
        </authorList>
    </citation>
    <scope>NUCLEOTIDE SEQUENCE</scope>
    <source>
        <strain evidence="2">Nara gc5</strain>
    </source>
</reference>
<evidence type="ECO:0000313" key="2">
    <source>
        <dbReference type="EMBL" id="ELA31778.1"/>
    </source>
</evidence>
<feature type="region of interest" description="Disordered" evidence="1">
    <location>
        <begin position="42"/>
        <end position="62"/>
    </location>
</feature>
<proteinExistence type="predicted"/>